<dbReference type="InterPro" id="IPR029063">
    <property type="entry name" value="SAM-dependent_MTases_sf"/>
</dbReference>
<dbReference type="InterPro" id="IPR049560">
    <property type="entry name" value="MeTrfase_RsmB-F_NOP2_cat"/>
</dbReference>
<dbReference type="InterPro" id="IPR001678">
    <property type="entry name" value="MeTrfase_RsmB-F_NOP2_dom"/>
</dbReference>
<feature type="active site" description="Nucleophile" evidence="8">
    <location>
        <position position="657"/>
    </location>
</feature>
<dbReference type="InterPro" id="IPR040919">
    <property type="entry name" value="Asparaginase_C"/>
</dbReference>
<dbReference type="Pfam" id="PF22458">
    <property type="entry name" value="RsmF-B_ferredox"/>
    <property type="match status" value="1"/>
</dbReference>
<dbReference type="Proteomes" id="UP001152797">
    <property type="component" value="Unassembled WGS sequence"/>
</dbReference>
<dbReference type="PANTHER" id="PTHR11707">
    <property type="entry name" value="L-ASPARAGINASE"/>
    <property type="match status" value="1"/>
</dbReference>
<evidence type="ECO:0000256" key="4">
    <source>
        <dbReference type="ARBA" id="ARBA00022691"/>
    </source>
</evidence>
<dbReference type="PROSITE" id="PS51686">
    <property type="entry name" value="SAM_MT_RSMB_NOP"/>
    <property type="match status" value="1"/>
</dbReference>
<dbReference type="InterPro" id="IPR006034">
    <property type="entry name" value="Asparaginase/glutaminase-like"/>
</dbReference>
<feature type="region of interest" description="Disordered" evidence="10">
    <location>
        <begin position="769"/>
        <end position="827"/>
    </location>
</feature>
<dbReference type="PIRSF" id="PIRSF500176">
    <property type="entry name" value="L_ASNase"/>
    <property type="match status" value="1"/>
</dbReference>
<reference evidence="13" key="2">
    <citation type="submission" date="2024-04" db="EMBL/GenBank/DDBJ databases">
        <authorList>
            <person name="Chen Y."/>
            <person name="Shah S."/>
            <person name="Dougan E. K."/>
            <person name="Thang M."/>
            <person name="Chan C."/>
        </authorList>
    </citation>
    <scope>NUCLEOTIDE SEQUENCE [LARGE SCALE GENOMIC DNA]</scope>
</reference>
<dbReference type="EMBL" id="CAMXCT020004791">
    <property type="protein sequence ID" value="CAL1163764.1"/>
    <property type="molecule type" value="Genomic_DNA"/>
</dbReference>
<dbReference type="Pfam" id="PF01189">
    <property type="entry name" value="Methyltr_RsmB-F"/>
    <property type="match status" value="1"/>
</dbReference>
<dbReference type="PIRSF" id="PIRSF001220">
    <property type="entry name" value="L-ASNase_gatD"/>
    <property type="match status" value="1"/>
</dbReference>
<feature type="active site" description="O-isoaspartyl threonine intermediate" evidence="6">
    <location>
        <position position="183"/>
    </location>
</feature>
<dbReference type="Gene3D" id="3.40.50.150">
    <property type="entry name" value="Vaccinia Virus protein VP39"/>
    <property type="match status" value="1"/>
</dbReference>
<reference evidence="12" key="1">
    <citation type="submission" date="2022-10" db="EMBL/GenBank/DDBJ databases">
        <authorList>
            <person name="Chen Y."/>
            <person name="Dougan E. K."/>
            <person name="Chan C."/>
            <person name="Rhodes N."/>
            <person name="Thang M."/>
        </authorList>
    </citation>
    <scope>NUCLEOTIDE SEQUENCE</scope>
</reference>
<evidence type="ECO:0000259" key="11">
    <source>
        <dbReference type="PROSITE" id="PS51686"/>
    </source>
</evidence>
<feature type="compositionally biased region" description="Basic and acidic residues" evidence="10">
    <location>
        <begin position="789"/>
        <end position="800"/>
    </location>
</feature>
<dbReference type="EC" id="3.5.1.1" evidence="1"/>
<sequence length="860" mass="96185">MGSRILARVAEGKQMDLSALKQEIQDDAGLLSNWRKAQLLGEKRSREEVFKNLVSNCSTYFGYSEELAEYFLQMFSPETAVKFFEANEQQRPLTLRTNTLKARRSSLMQALTQRKVQVDPIGSWTKVGLKVYQSQVPVGATPEYLGGHYMIQTRRAKIEGLRSGDNVREGKDEMKKASYTGGTIGMLKGPDGSLRPEPGALRQRLQKLEELNQDLFPQCYMEEFDPILDSADMCPEDWCTIASCIERHYYDFDGFVVLHGTDTMAYTASALSFMLEQLAKPVILTGSQLPLEEPLTDARSNVLRAVIFAGRADLSEVCIFFSSKLYRGNRSKKLDASSLTPFDSPNFPELAVVGTEVKIHSRLLCNPPKGRFRVHMINVTDIVVIYVVPGFADSIFDSVVNSGKVKGVVLLLYGCGNAPARKSAFLEACGKLVQAGIIVVACSQCTRGSVDIDKYAVGRAFAEKGVIAGHDMTAEATVTKLAYLLSKELSPADCKKASMELFQICVMREAMAHGRYTNLYKRQDYAPLAAKMPCPQCQFRYIGQLMRNSGTLFANDLRKDRCKALVANVHRLGLTNVVVTNLDGKKLSKMLPRLDRVLLDAPCTGSGIIARDPSVKVKRGQKDFEGHSRLQKELLTAAIDMVDAGSKTGGYIVYSTCSVAVEENEAVVDHALKTRNVELVSFTSAVNFGVEGLSKYRERRFHPSLNLSRRYYPHVHNMDGFFVAKLKKTSNKVPERIKKDRSKVEDKVWGEEHWTSDFMDSVVDFEETNGDSTAKKKKKMNARDRKKQRRDELLKARGYEQKYPPKPADSEAKEENKEPAAAAKGKKAKVLKLSKRHFMDQCIVQAQANQAVKNWLLHLL</sequence>
<feature type="compositionally biased region" description="Basic and acidic residues" evidence="10">
    <location>
        <begin position="808"/>
        <end position="818"/>
    </location>
</feature>
<feature type="binding site" evidence="8">
    <location>
        <position position="600"/>
    </location>
    <ligand>
        <name>S-adenosyl-L-methionine</name>
        <dbReference type="ChEBI" id="CHEBI:59789"/>
    </ligand>
</feature>
<dbReference type="Gene3D" id="3.40.50.1170">
    <property type="entry name" value="L-asparaginase, N-terminal domain"/>
    <property type="match status" value="1"/>
</dbReference>
<dbReference type="InterPro" id="IPR054728">
    <property type="entry name" value="RsmB-like_ferredoxin"/>
</dbReference>
<comment type="caution">
    <text evidence="12">The sequence shown here is derived from an EMBL/GenBank/DDBJ whole genome shotgun (WGS) entry which is preliminary data.</text>
</comment>
<gene>
    <name evidence="12" type="ORF">C1SCF055_LOCUS35659</name>
</gene>
<dbReference type="CDD" id="cd08963">
    <property type="entry name" value="L-asparaginase_I"/>
    <property type="match status" value="1"/>
</dbReference>
<name>A0A9P1DHB2_9DINO</name>
<feature type="compositionally biased region" description="Basic residues" evidence="10">
    <location>
        <begin position="775"/>
        <end position="788"/>
    </location>
</feature>
<dbReference type="SUPFAM" id="SSF53774">
    <property type="entry name" value="Glutaminase/Asparaginase"/>
    <property type="match status" value="1"/>
</dbReference>
<dbReference type="InterPro" id="IPR036152">
    <property type="entry name" value="Asp/glu_Ase-like_sf"/>
</dbReference>
<dbReference type="SFLD" id="SFLDS00057">
    <property type="entry name" value="Glutaminase/Asparaginase"/>
    <property type="match status" value="1"/>
</dbReference>
<dbReference type="PANTHER" id="PTHR11707:SF28">
    <property type="entry name" value="60 KDA LYSOPHOSPHOLIPASE"/>
    <property type="match status" value="1"/>
</dbReference>
<comment type="caution">
    <text evidence="8">Lacks conserved residue(s) required for the propagation of feature annotation.</text>
</comment>
<evidence type="ECO:0000313" key="12">
    <source>
        <dbReference type="EMBL" id="CAI4010389.1"/>
    </source>
</evidence>
<evidence type="ECO:0000256" key="7">
    <source>
        <dbReference type="PIRSR" id="PIRSR001220-2"/>
    </source>
</evidence>
<dbReference type="InterPro" id="IPR027475">
    <property type="entry name" value="Asparaginase/glutaminase_AS2"/>
</dbReference>
<dbReference type="Pfam" id="PF17763">
    <property type="entry name" value="Asparaginase_C"/>
    <property type="match status" value="1"/>
</dbReference>
<evidence type="ECO:0000313" key="13">
    <source>
        <dbReference type="EMBL" id="CAL1163764.1"/>
    </source>
</evidence>
<protein>
    <recommendedName>
        <fullName evidence="1">asparaginase</fullName>
        <ecNumber evidence="1">3.5.1.1</ecNumber>
    </recommendedName>
</protein>
<evidence type="ECO:0000256" key="3">
    <source>
        <dbReference type="ARBA" id="ARBA00022679"/>
    </source>
</evidence>
<evidence type="ECO:0000256" key="8">
    <source>
        <dbReference type="PROSITE-ProRule" id="PRU01023"/>
    </source>
</evidence>
<keyword evidence="4 8" id="KW-0949">S-adenosyl-L-methionine</keyword>
<feature type="domain" description="SAM-dependent MTase RsmB/NOP-type" evidence="11">
    <location>
        <begin position="535"/>
        <end position="729"/>
    </location>
</feature>
<dbReference type="Gene3D" id="3.30.70.1170">
    <property type="entry name" value="Sun protein, domain 3"/>
    <property type="match status" value="1"/>
</dbReference>
<evidence type="ECO:0000256" key="6">
    <source>
        <dbReference type="PIRSR" id="PIRSR001220-1"/>
    </source>
</evidence>
<proteinExistence type="inferred from homology"/>
<dbReference type="EMBL" id="CAMXCT030004791">
    <property type="protein sequence ID" value="CAL4797701.1"/>
    <property type="molecule type" value="Genomic_DNA"/>
</dbReference>
<dbReference type="Pfam" id="PF00710">
    <property type="entry name" value="Asparaginase"/>
    <property type="match status" value="1"/>
</dbReference>
<dbReference type="PRINTS" id="PR00139">
    <property type="entry name" value="ASNGLNASE"/>
</dbReference>
<comment type="similarity">
    <text evidence="8">Belongs to the class I-like SAM-binding methyltransferase superfamily. RsmB/NOP family.</text>
</comment>
<accession>A0A9P1DHB2</accession>
<dbReference type="InterPro" id="IPR027473">
    <property type="entry name" value="L-asparaginase_C"/>
</dbReference>
<evidence type="ECO:0000256" key="10">
    <source>
        <dbReference type="SAM" id="MobiDB-lite"/>
    </source>
</evidence>
<dbReference type="Gene3D" id="3.40.50.40">
    <property type="match status" value="1"/>
</dbReference>
<dbReference type="AlphaFoldDB" id="A0A9P1DHB2"/>
<dbReference type="InterPro" id="IPR027474">
    <property type="entry name" value="L-asparaginase_N"/>
</dbReference>
<dbReference type="PROSITE" id="PS00917">
    <property type="entry name" value="ASN_GLN_ASE_2"/>
    <property type="match status" value="1"/>
</dbReference>
<evidence type="ECO:0000256" key="1">
    <source>
        <dbReference type="ARBA" id="ARBA00012920"/>
    </source>
</evidence>
<dbReference type="GO" id="GO:0003723">
    <property type="term" value="F:RNA binding"/>
    <property type="evidence" value="ECO:0007669"/>
    <property type="project" value="UniProtKB-UniRule"/>
</dbReference>
<feature type="binding site" evidence="8">
    <location>
        <position position="556"/>
    </location>
    <ligand>
        <name>S-adenosyl-L-methionine</name>
        <dbReference type="ChEBI" id="CHEBI:59789"/>
    </ligand>
</feature>
<evidence type="ECO:0000256" key="5">
    <source>
        <dbReference type="ARBA" id="ARBA00022884"/>
    </source>
</evidence>
<keyword evidence="5 8" id="KW-0694">RNA-binding</keyword>
<dbReference type="SUPFAM" id="SSF53335">
    <property type="entry name" value="S-adenosyl-L-methionine-dependent methyltransferases"/>
    <property type="match status" value="2"/>
</dbReference>
<evidence type="ECO:0000313" key="14">
    <source>
        <dbReference type="Proteomes" id="UP001152797"/>
    </source>
</evidence>
<keyword evidence="14" id="KW-1185">Reference proteome</keyword>
<organism evidence="12">
    <name type="scientific">Cladocopium goreaui</name>
    <dbReference type="NCBI Taxonomy" id="2562237"/>
    <lineage>
        <taxon>Eukaryota</taxon>
        <taxon>Sar</taxon>
        <taxon>Alveolata</taxon>
        <taxon>Dinophyceae</taxon>
        <taxon>Suessiales</taxon>
        <taxon>Symbiodiniaceae</taxon>
        <taxon>Cladocopium</taxon>
    </lineage>
</organism>
<feature type="active site" evidence="9">
    <location>
        <position position="261"/>
    </location>
</feature>
<evidence type="ECO:0000256" key="9">
    <source>
        <dbReference type="PROSITE-ProRule" id="PRU10100"/>
    </source>
</evidence>
<dbReference type="InterPro" id="IPR041725">
    <property type="entry name" value="L-asparaginase_I"/>
</dbReference>
<keyword evidence="2 8" id="KW-0489">Methyltransferase</keyword>
<feature type="binding site" evidence="7">
    <location>
        <begin position="261"/>
        <end position="262"/>
    </location>
    <ligand>
        <name>substrate</name>
    </ligand>
</feature>
<feature type="binding site" evidence="8">
    <location>
        <position position="583"/>
    </location>
    <ligand>
        <name>S-adenosyl-L-methionine</name>
        <dbReference type="ChEBI" id="CHEBI:59789"/>
    </ligand>
</feature>
<dbReference type="SMART" id="SM00870">
    <property type="entry name" value="Asparaginase"/>
    <property type="match status" value="1"/>
</dbReference>
<dbReference type="EMBL" id="CAMXCT010004791">
    <property type="protein sequence ID" value="CAI4010389.1"/>
    <property type="molecule type" value="Genomic_DNA"/>
</dbReference>
<dbReference type="GO" id="GO:0032259">
    <property type="term" value="P:methylation"/>
    <property type="evidence" value="ECO:0007669"/>
    <property type="project" value="UniProtKB-KW"/>
</dbReference>
<dbReference type="GO" id="GO:0008168">
    <property type="term" value="F:methyltransferase activity"/>
    <property type="evidence" value="ECO:0007669"/>
    <property type="project" value="UniProtKB-KW"/>
</dbReference>
<dbReference type="GO" id="GO:0009066">
    <property type="term" value="P:aspartate family amino acid metabolic process"/>
    <property type="evidence" value="ECO:0007669"/>
    <property type="project" value="UniProtKB-ARBA"/>
</dbReference>
<feature type="binding site" evidence="7">
    <location>
        <position position="230"/>
    </location>
    <ligand>
        <name>substrate</name>
    </ligand>
</feature>
<keyword evidence="3 8" id="KW-0808">Transferase</keyword>
<dbReference type="GO" id="GO:0004067">
    <property type="term" value="F:asparaginase activity"/>
    <property type="evidence" value="ECO:0007669"/>
    <property type="project" value="UniProtKB-UniRule"/>
</dbReference>
<dbReference type="PROSITE" id="PS51732">
    <property type="entry name" value="ASN_GLN_ASE_3"/>
    <property type="match status" value="1"/>
</dbReference>
<dbReference type="InterPro" id="IPR037152">
    <property type="entry name" value="L-asparaginase_N_sf"/>
</dbReference>
<evidence type="ECO:0000256" key="2">
    <source>
        <dbReference type="ARBA" id="ARBA00022603"/>
    </source>
</evidence>
<dbReference type="OrthoDB" id="427002at2759"/>